<keyword evidence="4 7" id="KW-1133">Transmembrane helix</keyword>
<feature type="region of interest" description="Disordered" evidence="6">
    <location>
        <begin position="567"/>
        <end position="587"/>
    </location>
</feature>
<comment type="caution">
    <text evidence="9">The sequence shown here is derived from an EMBL/GenBank/DDBJ whole genome shotgun (WGS) entry which is preliminary data.</text>
</comment>
<evidence type="ECO:0000256" key="1">
    <source>
        <dbReference type="ARBA" id="ARBA00004651"/>
    </source>
</evidence>
<dbReference type="PANTHER" id="PTHR30619">
    <property type="entry name" value="DNA INTERNALIZATION/COMPETENCE PROTEIN COMEC/REC2"/>
    <property type="match status" value="1"/>
</dbReference>
<sequence length="826" mass="87473">MRLTLLAFVAGCWWLQGQAALPGTVALLAAALLPLCLMLVAGRWYRGSPWPRLACQWMLAALCGFGWAAWRAEHGLAGRLDPAAEGLDIEVTGVVSGLPAAAAQGVRFLFAVERSATPVPAQLSLAWYDAPPDLLPGQRYDFTVRLRRPHGLANPHGFDYEVWLLQRGIGATGHVRAVHGPAREAVAGSFAWRIARWRARLRQRIRAALPADARFAPVLVALVVGDQRGIGPDDWRLFTRTGIGHLISISGLHITMISGLVAALAQALWRRSFGLAHRLRRPLPLRCPARRVALLAAVGGAFGYGLMAGMEVPAQRTVAMVAAGAIALWRDRAPPASLVLAWAAFAAVALDPWAVLSAGFWLSFGAVAVIFLAASEERGVAGQGAWARLRATLAAAGRTQWAVTIGLVPLTLALFQQISVVSPLANAVAIPVVSLAVTPAALVGALSPSPLAGLLLGAAHALLEWLAWLLHWLSQPAWAVWEARAPRLSELLLAAVGTLLMLAPAAFGLRARLHGLLLLLPMLCAGREPVAAGEFRAIAFDVGQGTAVLVLTRAHALLYDAGPIHGPPAEPAPDRKREGVASAPPSSAGERVIVPYLRATGVRSLDVLMVSHEDADHAGGVRDVMAAVPVGRLLTGAPARHPLLLPPAGTAAPMPAPCEAGMGWEWDGVRFDVLHPAPGDAGNAAIGSNARSCVLRIATGASSLLLTGDIDRASELAIIGRGERGEGPESRATVLLAPHHGSATSSTDAFLAAVAPEAALFQLGYRNRYHHPHPDVWRRYARHGVARYRADATGAVEMITASGGYRLAPFRQTQRRYWREAPAAPE</sequence>
<dbReference type="InterPro" id="IPR052159">
    <property type="entry name" value="Competence_DNA_uptake"/>
</dbReference>
<dbReference type="Gene3D" id="3.60.15.10">
    <property type="entry name" value="Ribonuclease Z/Hydroxyacylglutathione hydrolase-like"/>
    <property type="match status" value="1"/>
</dbReference>
<dbReference type="PANTHER" id="PTHR30619:SF1">
    <property type="entry name" value="RECOMBINATION PROTEIN 2"/>
    <property type="match status" value="1"/>
</dbReference>
<name>A0ABN7YM09_9BURK</name>
<dbReference type="NCBIfam" id="TIGR00361">
    <property type="entry name" value="ComEC_Rec2"/>
    <property type="match status" value="1"/>
</dbReference>
<keyword evidence="2" id="KW-1003">Cell membrane</keyword>
<dbReference type="Pfam" id="PF13567">
    <property type="entry name" value="DUF4131"/>
    <property type="match status" value="1"/>
</dbReference>
<dbReference type="InterPro" id="IPR036866">
    <property type="entry name" value="RibonucZ/Hydroxyglut_hydro"/>
</dbReference>
<protein>
    <submittedName>
        <fullName evidence="9">ComE operon protein 3</fullName>
    </submittedName>
</protein>
<dbReference type="Proteomes" id="UP000721236">
    <property type="component" value="Unassembled WGS sequence"/>
</dbReference>
<dbReference type="InterPro" id="IPR025405">
    <property type="entry name" value="DUF4131"/>
</dbReference>
<evidence type="ECO:0000313" key="9">
    <source>
        <dbReference type="EMBL" id="CAG9172882.1"/>
    </source>
</evidence>
<evidence type="ECO:0000256" key="7">
    <source>
        <dbReference type="SAM" id="Phobius"/>
    </source>
</evidence>
<feature type="transmembrane region" description="Helical" evidence="7">
    <location>
        <begin position="451"/>
        <end position="471"/>
    </location>
</feature>
<reference evidence="9 10" key="1">
    <citation type="submission" date="2021-08" db="EMBL/GenBank/DDBJ databases">
        <authorList>
            <person name="Peeters C."/>
        </authorList>
    </citation>
    <scope>NUCLEOTIDE SEQUENCE [LARGE SCALE GENOMIC DNA]</scope>
    <source>
        <strain evidence="9 10">LMG 21510</strain>
    </source>
</reference>
<dbReference type="InterPro" id="IPR004797">
    <property type="entry name" value="Competence_ComEC/Rec2"/>
</dbReference>
<dbReference type="Pfam" id="PF03772">
    <property type="entry name" value="Competence"/>
    <property type="match status" value="1"/>
</dbReference>
<accession>A0ABN7YM09</accession>
<dbReference type="InterPro" id="IPR004477">
    <property type="entry name" value="ComEC_N"/>
</dbReference>
<evidence type="ECO:0000256" key="5">
    <source>
        <dbReference type="ARBA" id="ARBA00023136"/>
    </source>
</evidence>
<feature type="transmembrane region" description="Helical" evidence="7">
    <location>
        <begin position="491"/>
        <end position="509"/>
    </location>
</feature>
<comment type="subcellular location">
    <subcellularLocation>
        <location evidence="1">Cell membrane</location>
        <topology evidence="1">Multi-pass membrane protein</topology>
    </subcellularLocation>
</comment>
<dbReference type="EMBL" id="CAJZAH010000002">
    <property type="protein sequence ID" value="CAG9172882.1"/>
    <property type="molecule type" value="Genomic_DNA"/>
</dbReference>
<keyword evidence="5 7" id="KW-0472">Membrane</keyword>
<evidence type="ECO:0000256" key="6">
    <source>
        <dbReference type="SAM" id="MobiDB-lite"/>
    </source>
</evidence>
<keyword evidence="3 7" id="KW-0812">Transmembrane</keyword>
<dbReference type="SMART" id="SM00849">
    <property type="entry name" value="Lactamase_B"/>
    <property type="match status" value="1"/>
</dbReference>
<dbReference type="InterPro" id="IPR001279">
    <property type="entry name" value="Metallo-B-lactamas"/>
</dbReference>
<feature type="transmembrane region" description="Helical" evidence="7">
    <location>
        <begin position="424"/>
        <end position="444"/>
    </location>
</feature>
<evidence type="ECO:0000256" key="2">
    <source>
        <dbReference type="ARBA" id="ARBA00022475"/>
    </source>
</evidence>
<evidence type="ECO:0000256" key="3">
    <source>
        <dbReference type="ARBA" id="ARBA00022692"/>
    </source>
</evidence>
<dbReference type="InterPro" id="IPR035681">
    <property type="entry name" value="ComA-like_MBL"/>
</dbReference>
<dbReference type="CDD" id="cd07731">
    <property type="entry name" value="ComA-like_MBL-fold"/>
    <property type="match status" value="1"/>
</dbReference>
<evidence type="ECO:0000256" key="4">
    <source>
        <dbReference type="ARBA" id="ARBA00022989"/>
    </source>
</evidence>
<dbReference type="NCBIfam" id="TIGR00360">
    <property type="entry name" value="ComEC_N-term"/>
    <property type="match status" value="1"/>
</dbReference>
<proteinExistence type="predicted"/>
<keyword evidence="10" id="KW-1185">Reference proteome</keyword>
<feature type="transmembrane region" description="Helical" evidence="7">
    <location>
        <begin position="29"/>
        <end position="45"/>
    </location>
</feature>
<evidence type="ECO:0000313" key="10">
    <source>
        <dbReference type="Proteomes" id="UP000721236"/>
    </source>
</evidence>
<organism evidence="9 10">
    <name type="scientific">Cupriavidus respiraculi</name>
    <dbReference type="NCBI Taxonomy" id="195930"/>
    <lineage>
        <taxon>Bacteria</taxon>
        <taxon>Pseudomonadati</taxon>
        <taxon>Pseudomonadota</taxon>
        <taxon>Betaproteobacteria</taxon>
        <taxon>Burkholderiales</taxon>
        <taxon>Burkholderiaceae</taxon>
        <taxon>Cupriavidus</taxon>
    </lineage>
</organism>
<dbReference type="Pfam" id="PF00753">
    <property type="entry name" value="Lactamase_B"/>
    <property type="match status" value="1"/>
</dbReference>
<gene>
    <name evidence="9" type="primary">comEC</name>
    <name evidence="9" type="ORF">LMG21510_02101</name>
</gene>
<evidence type="ECO:0000259" key="8">
    <source>
        <dbReference type="SMART" id="SM00849"/>
    </source>
</evidence>
<dbReference type="SUPFAM" id="SSF56281">
    <property type="entry name" value="Metallo-hydrolase/oxidoreductase"/>
    <property type="match status" value="1"/>
</dbReference>
<feature type="transmembrane region" description="Helical" evidence="7">
    <location>
        <begin position="289"/>
        <end position="307"/>
    </location>
</feature>
<feature type="transmembrane region" description="Helical" evidence="7">
    <location>
        <begin position="245"/>
        <end position="269"/>
    </location>
</feature>
<feature type="transmembrane region" description="Helical" evidence="7">
    <location>
        <begin position="360"/>
        <end position="380"/>
    </location>
</feature>
<feature type="domain" description="Metallo-beta-lactamase" evidence="8">
    <location>
        <begin position="544"/>
        <end position="765"/>
    </location>
</feature>
<dbReference type="RefSeq" id="WP_224041600.1">
    <property type="nucleotide sequence ID" value="NZ_CAJZAH010000002.1"/>
</dbReference>